<dbReference type="InterPro" id="IPR005598">
    <property type="entry name" value="ATP_synth_I"/>
</dbReference>
<evidence type="ECO:0000256" key="4">
    <source>
        <dbReference type="ARBA" id="ARBA00022989"/>
    </source>
</evidence>
<evidence type="ECO:0000313" key="7">
    <source>
        <dbReference type="EMBL" id="MBW7454325.1"/>
    </source>
</evidence>
<dbReference type="RefSeq" id="WP_210039062.1">
    <property type="nucleotide sequence ID" value="NZ_JBHLVU010000043.1"/>
</dbReference>
<comment type="caution">
    <text evidence="7">The sequence shown here is derived from an EMBL/GenBank/DDBJ whole genome shotgun (WGS) entry which is preliminary data.</text>
</comment>
<dbReference type="Proteomes" id="UP001519887">
    <property type="component" value="Unassembled WGS sequence"/>
</dbReference>
<dbReference type="Pfam" id="PF03899">
    <property type="entry name" value="ATP-synt_I"/>
    <property type="match status" value="1"/>
</dbReference>
<proteinExistence type="predicted"/>
<evidence type="ECO:0000256" key="2">
    <source>
        <dbReference type="ARBA" id="ARBA00022475"/>
    </source>
</evidence>
<dbReference type="InterPro" id="IPR039072">
    <property type="entry name" value="ATP_synth_I_Bacilli"/>
</dbReference>
<evidence type="ECO:0000256" key="1">
    <source>
        <dbReference type="ARBA" id="ARBA00004651"/>
    </source>
</evidence>
<name>A0ABS7C0J1_9BACL</name>
<evidence type="ECO:0000256" key="6">
    <source>
        <dbReference type="SAM" id="Phobius"/>
    </source>
</evidence>
<keyword evidence="4 6" id="KW-1133">Transmembrane helix</keyword>
<dbReference type="PANTHER" id="PTHR40035">
    <property type="entry name" value="ATP SYNTHASE PROTEIN I"/>
    <property type="match status" value="1"/>
</dbReference>
<organism evidence="7 8">
    <name type="scientific">Paenibacillus sepulcri</name>
    <dbReference type="NCBI Taxonomy" id="359917"/>
    <lineage>
        <taxon>Bacteria</taxon>
        <taxon>Bacillati</taxon>
        <taxon>Bacillota</taxon>
        <taxon>Bacilli</taxon>
        <taxon>Bacillales</taxon>
        <taxon>Paenibacillaceae</taxon>
        <taxon>Paenibacillus</taxon>
    </lineage>
</organism>
<gene>
    <name evidence="7" type="ORF">K0U00_09810</name>
</gene>
<feature type="transmembrane region" description="Helical" evidence="6">
    <location>
        <begin position="71"/>
        <end position="90"/>
    </location>
</feature>
<dbReference type="PANTHER" id="PTHR40035:SF1">
    <property type="entry name" value="ATP SYNTHASE PROTEIN I"/>
    <property type="match status" value="1"/>
</dbReference>
<keyword evidence="3 6" id="KW-0812">Transmembrane</keyword>
<keyword evidence="8" id="KW-1185">Reference proteome</keyword>
<accession>A0ABS7C0J1</accession>
<feature type="transmembrane region" description="Helical" evidence="6">
    <location>
        <begin position="96"/>
        <end position="118"/>
    </location>
</feature>
<feature type="transmembrane region" description="Helical" evidence="6">
    <location>
        <begin position="7"/>
        <end position="26"/>
    </location>
</feature>
<keyword evidence="5 6" id="KW-0472">Membrane</keyword>
<reference evidence="7 8" key="1">
    <citation type="submission" date="2021-07" db="EMBL/GenBank/DDBJ databases">
        <title>Paenibacillus radiodurans sp. nov., isolated from the southeastern edge of Tengger Desert.</title>
        <authorList>
            <person name="Zhang G."/>
        </authorList>
    </citation>
    <scope>NUCLEOTIDE SEQUENCE [LARGE SCALE GENOMIC DNA]</scope>
    <source>
        <strain evidence="7 8">CCM 7311</strain>
    </source>
</reference>
<evidence type="ECO:0000313" key="8">
    <source>
        <dbReference type="Proteomes" id="UP001519887"/>
    </source>
</evidence>
<evidence type="ECO:0000256" key="3">
    <source>
        <dbReference type="ARBA" id="ARBA00022692"/>
    </source>
</evidence>
<evidence type="ECO:0000256" key="5">
    <source>
        <dbReference type="ARBA" id="ARBA00023136"/>
    </source>
</evidence>
<feature type="transmembrane region" description="Helical" evidence="6">
    <location>
        <begin position="32"/>
        <end position="50"/>
    </location>
</feature>
<protein>
    <submittedName>
        <fullName evidence="7">ATP synthase subunit I</fullName>
    </submittedName>
</protein>
<keyword evidence="2" id="KW-1003">Cell membrane</keyword>
<sequence length="125" mass="13585">MNEIFRKAMRSALYLMSLCIVVWLLVPSLKAIAAGIVAGCAASLFNAYLLRRRIDLLGQIVVDQGPRRMSIGMAGRLATVLFVVMIANKFPQHLNVAATLSASFFVQIAVFLITAVTYSKHSGKG</sequence>
<dbReference type="EMBL" id="JAHZIK010000185">
    <property type="protein sequence ID" value="MBW7454325.1"/>
    <property type="molecule type" value="Genomic_DNA"/>
</dbReference>
<comment type="subcellular location">
    <subcellularLocation>
        <location evidence="1">Cell membrane</location>
        <topology evidence="1">Multi-pass membrane protein</topology>
    </subcellularLocation>
</comment>